<organism evidence="2 3">
    <name type="scientific">Streptomyces hainanensis</name>
    <dbReference type="NCBI Taxonomy" id="402648"/>
    <lineage>
        <taxon>Bacteria</taxon>
        <taxon>Bacillati</taxon>
        <taxon>Actinomycetota</taxon>
        <taxon>Actinomycetes</taxon>
        <taxon>Kitasatosporales</taxon>
        <taxon>Streptomycetaceae</taxon>
        <taxon>Streptomyces</taxon>
    </lineage>
</organism>
<dbReference type="SUPFAM" id="SSF81606">
    <property type="entry name" value="PP2C-like"/>
    <property type="match status" value="1"/>
</dbReference>
<dbReference type="EMBL" id="SMKI01000050">
    <property type="protein sequence ID" value="TDC77608.1"/>
    <property type="molecule type" value="Genomic_DNA"/>
</dbReference>
<dbReference type="AlphaFoldDB" id="A0A4R4TIG2"/>
<accession>A0A4R4TIG2</accession>
<feature type="region of interest" description="Disordered" evidence="1">
    <location>
        <begin position="1"/>
        <end position="25"/>
    </location>
</feature>
<evidence type="ECO:0008006" key="4">
    <source>
        <dbReference type="Google" id="ProtNLM"/>
    </source>
</evidence>
<dbReference type="InterPro" id="IPR036457">
    <property type="entry name" value="PPM-type-like_dom_sf"/>
</dbReference>
<proteinExistence type="predicted"/>
<protein>
    <recommendedName>
        <fullName evidence="4">Protein phosphatase 2C domain-containing protein</fullName>
    </recommendedName>
</protein>
<sequence length="265" mass="27755">MRIQSATEPGTPGLPNEDHAAAATPASGEGGALVLLDGVTAPPEPVGCRHSVAWFSARLGGALLELLVSRPEMTPASCLAEAVGRTADAHRDTCDLSHQRTPQATVVCARWGAETVEYLVLSDSVLLVEGRDGAVHPVLDTRLDDLRPAARRLPREERAAFVESRRNTPGGFFTAAADPAVAALAVAGTRPRSEVRSLVALSDGLGRWVDTFGFGGWPDLFALLIADGPQAAIDEVRAAEAADPEGAKHPRGKTHDDASVVLAEL</sequence>
<dbReference type="OrthoDB" id="3190646at2"/>
<evidence type="ECO:0000313" key="3">
    <source>
        <dbReference type="Proteomes" id="UP000295345"/>
    </source>
</evidence>
<dbReference type="Proteomes" id="UP000295345">
    <property type="component" value="Unassembled WGS sequence"/>
</dbReference>
<evidence type="ECO:0000256" key="1">
    <source>
        <dbReference type="SAM" id="MobiDB-lite"/>
    </source>
</evidence>
<reference evidence="2 3" key="1">
    <citation type="submission" date="2019-03" db="EMBL/GenBank/DDBJ databases">
        <title>Draft genome sequences of novel Actinobacteria.</title>
        <authorList>
            <person name="Sahin N."/>
            <person name="Ay H."/>
            <person name="Saygin H."/>
        </authorList>
    </citation>
    <scope>NUCLEOTIDE SEQUENCE [LARGE SCALE GENOMIC DNA]</scope>
    <source>
        <strain evidence="2 3">DSM 41900</strain>
    </source>
</reference>
<dbReference type="RefSeq" id="WP_132817006.1">
    <property type="nucleotide sequence ID" value="NZ_SMKI01000050.1"/>
</dbReference>
<name>A0A4R4TIG2_9ACTN</name>
<comment type="caution">
    <text evidence="2">The sequence shown here is derived from an EMBL/GenBank/DDBJ whole genome shotgun (WGS) entry which is preliminary data.</text>
</comment>
<gene>
    <name evidence="2" type="ORF">E1283_06950</name>
</gene>
<keyword evidence="3" id="KW-1185">Reference proteome</keyword>
<evidence type="ECO:0000313" key="2">
    <source>
        <dbReference type="EMBL" id="TDC77608.1"/>
    </source>
</evidence>